<dbReference type="InterPro" id="IPR025532">
    <property type="entry name" value="G6P_1-epimerase"/>
</dbReference>
<comment type="catalytic activity">
    <reaction evidence="1">
        <text>alpha-D-glucose 6-phosphate = beta-D-glucose 6-phosphate</text>
        <dbReference type="Rhea" id="RHEA:16249"/>
        <dbReference type="ChEBI" id="CHEBI:58225"/>
        <dbReference type="ChEBI" id="CHEBI:58247"/>
        <dbReference type="EC" id="5.1.3.15"/>
    </reaction>
</comment>
<dbReference type="GeneID" id="18817309"/>
<dbReference type="EC" id="5.1.3.15" evidence="3 5"/>
<comment type="similarity">
    <text evidence="2 5">Belongs to the glucose-6-phosphate 1-epimerase family.</text>
</comment>
<reference evidence="8" key="1">
    <citation type="submission" date="2011-04" db="EMBL/GenBank/DDBJ databases">
        <title>Evolution of plant cell wall degrading machinery underlies the functional diversity of forest fungi.</title>
        <authorList>
            <consortium name="US DOE Joint Genome Institute (JGI-PGF)"/>
            <person name="Eastwood D.C."/>
            <person name="Floudas D."/>
            <person name="Binder M."/>
            <person name="Majcherczyk A."/>
            <person name="Schneider P."/>
            <person name="Aerts A."/>
            <person name="Asiegbu F.O."/>
            <person name="Baker S.E."/>
            <person name="Barry K."/>
            <person name="Bendiksby M."/>
            <person name="Blumentritt M."/>
            <person name="Coutinho P.M."/>
            <person name="Cullen D."/>
            <person name="Cullen D."/>
            <person name="Gathman A."/>
            <person name="Goodell B."/>
            <person name="Henrissat B."/>
            <person name="Ihrmark K."/>
            <person name="Kauserud H."/>
            <person name="Kohler A."/>
            <person name="LaButti K."/>
            <person name="Lapidus A."/>
            <person name="Lavin J.L."/>
            <person name="Lee Y.-H."/>
            <person name="Lindquist E."/>
            <person name="Lilly W."/>
            <person name="Lucas S."/>
            <person name="Morin E."/>
            <person name="Murat C."/>
            <person name="Oguiza J.A."/>
            <person name="Park J."/>
            <person name="Pisabarro A.G."/>
            <person name="Riley R."/>
            <person name="Rosling A."/>
            <person name="Salamov A."/>
            <person name="Schmidt O."/>
            <person name="Schmutz J."/>
            <person name="Skrede I."/>
            <person name="Stenlid J."/>
            <person name="Wiebenga A."/>
            <person name="Xie X."/>
            <person name="Kues U."/>
            <person name="Hibbett D.S."/>
            <person name="Hoffmeister D."/>
            <person name="Hogberg N."/>
            <person name="Martin F."/>
            <person name="Grigoriev I.V."/>
            <person name="Watkinson S.C."/>
        </authorList>
    </citation>
    <scope>NUCLEOTIDE SEQUENCE</scope>
    <source>
        <strain evidence="8">S7.9</strain>
    </source>
</reference>
<dbReference type="InterPro" id="IPR014718">
    <property type="entry name" value="GH-type_carb-bd"/>
</dbReference>
<keyword evidence="4 5" id="KW-0413">Isomerase</keyword>
<dbReference type="GO" id="GO:0047938">
    <property type="term" value="F:glucose-6-phosphate 1-epimerase activity"/>
    <property type="evidence" value="ECO:0007669"/>
    <property type="project" value="UniProtKB-UniRule"/>
</dbReference>
<protein>
    <recommendedName>
        <fullName evidence="3 5">Glucose-6-phosphate 1-epimerase</fullName>
        <ecNumber evidence="3 5">5.1.3.15</ecNumber>
    </recommendedName>
</protein>
<organism>
    <name type="scientific">Serpula lacrymans var. lacrymans (strain S7.9)</name>
    <name type="common">Dry rot fungus</name>
    <dbReference type="NCBI Taxonomy" id="578457"/>
    <lineage>
        <taxon>Eukaryota</taxon>
        <taxon>Fungi</taxon>
        <taxon>Dikarya</taxon>
        <taxon>Basidiomycota</taxon>
        <taxon>Agaricomycotina</taxon>
        <taxon>Agaricomycetes</taxon>
        <taxon>Agaricomycetidae</taxon>
        <taxon>Boletales</taxon>
        <taxon>Coniophorineae</taxon>
        <taxon>Serpulaceae</taxon>
        <taxon>Serpula</taxon>
    </lineage>
</organism>
<name>F8NIZ1_SERL9</name>
<dbReference type="Pfam" id="PF01263">
    <property type="entry name" value="Aldose_epim"/>
    <property type="match status" value="1"/>
</dbReference>
<dbReference type="GO" id="GO:0030246">
    <property type="term" value="F:carbohydrate binding"/>
    <property type="evidence" value="ECO:0007669"/>
    <property type="project" value="UniProtKB-UniRule"/>
</dbReference>
<evidence type="ECO:0000256" key="3">
    <source>
        <dbReference type="ARBA" id="ARBA00012083"/>
    </source>
</evidence>
<dbReference type="HOGENOM" id="CLU_048345_1_0_1"/>
<dbReference type="GO" id="GO:0005975">
    <property type="term" value="P:carbohydrate metabolic process"/>
    <property type="evidence" value="ECO:0007669"/>
    <property type="project" value="InterPro"/>
</dbReference>
<feature type="binding site" evidence="7">
    <location>
        <position position="89"/>
    </location>
    <ligand>
        <name>substrate</name>
    </ligand>
</feature>
<feature type="active site" evidence="6">
    <location>
        <position position="272"/>
    </location>
</feature>
<evidence type="ECO:0000256" key="2">
    <source>
        <dbReference type="ARBA" id="ARBA00005866"/>
    </source>
</evidence>
<dbReference type="AlphaFoldDB" id="F8NIZ1"/>
<dbReference type="CDD" id="cd09020">
    <property type="entry name" value="D-hex-6-P-epi_like"/>
    <property type="match status" value="1"/>
</dbReference>
<proteinExistence type="inferred from homology"/>
<dbReference type="PIRSF" id="PIRSF016020">
    <property type="entry name" value="PHexose_mutarotase"/>
    <property type="match status" value="1"/>
</dbReference>
<evidence type="ECO:0000256" key="5">
    <source>
        <dbReference type="PIRNR" id="PIRNR016020"/>
    </source>
</evidence>
<feature type="binding site" evidence="7">
    <location>
        <position position="84"/>
    </location>
    <ligand>
        <name>substrate</name>
    </ligand>
</feature>
<gene>
    <name evidence="8" type="ORF">SERLADRAFT_456343</name>
</gene>
<dbReference type="InterPro" id="IPR011013">
    <property type="entry name" value="Gal_mutarotase_sf_dom"/>
</dbReference>
<dbReference type="RefSeq" id="XP_007313266.1">
    <property type="nucleotide sequence ID" value="XM_007313204.1"/>
</dbReference>
<feature type="active site" evidence="6">
    <location>
        <position position="166"/>
    </location>
</feature>
<comment type="function">
    <text evidence="5">Catalyzes the interconversion between the alpha and beta anomers from at least three hexose 6-phosphate sugars (Glc6P, Gal6P, and Man6P).</text>
</comment>
<evidence type="ECO:0000313" key="8">
    <source>
        <dbReference type="EMBL" id="EGO29024.1"/>
    </source>
</evidence>
<evidence type="ECO:0000256" key="4">
    <source>
        <dbReference type="ARBA" id="ARBA00023235"/>
    </source>
</evidence>
<dbReference type="PANTHER" id="PTHR11122">
    <property type="entry name" value="APOSPORY-ASSOCIATED PROTEIN C-RELATED"/>
    <property type="match status" value="1"/>
</dbReference>
<evidence type="ECO:0000256" key="1">
    <source>
        <dbReference type="ARBA" id="ARBA00001096"/>
    </source>
</evidence>
<dbReference type="OrthoDB" id="1659429at2759"/>
<dbReference type="EMBL" id="GL945429">
    <property type="protein sequence ID" value="EGO29024.1"/>
    <property type="molecule type" value="Genomic_DNA"/>
</dbReference>
<feature type="binding site" evidence="7">
    <location>
        <position position="61"/>
    </location>
    <ligand>
        <name>substrate</name>
    </ligand>
</feature>
<dbReference type="Proteomes" id="UP000008064">
    <property type="component" value="Unassembled WGS sequence"/>
</dbReference>
<evidence type="ECO:0000256" key="6">
    <source>
        <dbReference type="PIRSR" id="PIRSR016020-1"/>
    </source>
</evidence>
<sequence length="306" mass="33955">MPVEQVDGRVYLNHPKGSCAELLLYGATVISWKSATRNSTQPVEHLFVSSKAALDGSKPVRGGIPVVFPCFGAPVHPEHSRLGQHGFARSEVWKFDSIVMDNDAGVSVRLTLEPTASIKAKYDKSFHLAFVVTLAEHQISTDLHVKNTSTSTVYPPDSLEFQTLFHNYIRAPASEVLVFPLQNVSYYDKTESTEEVRTTAKTETRAGVDVRRFTDSVYEDAPQKYEVNWPGGGVAIKATNLKDVVVWNPGKESGSKIADMEDGGWDKYVCVEPGYVRGFTKVEPGQTWIGQQVLSVVHEERRINQL</sequence>
<dbReference type="SUPFAM" id="SSF74650">
    <property type="entry name" value="Galactose mutarotase-like"/>
    <property type="match status" value="1"/>
</dbReference>
<dbReference type="PANTHER" id="PTHR11122:SF13">
    <property type="entry name" value="GLUCOSE-6-PHOSPHATE 1-EPIMERASE"/>
    <property type="match status" value="1"/>
</dbReference>
<evidence type="ECO:0000256" key="7">
    <source>
        <dbReference type="PIRSR" id="PIRSR016020-2"/>
    </source>
</evidence>
<accession>F8NIZ1</accession>
<dbReference type="InterPro" id="IPR008183">
    <property type="entry name" value="Aldose_1/G6P_1-epimerase"/>
</dbReference>
<dbReference type="KEGG" id="sla:SERLADRAFT_456343"/>
<dbReference type="GO" id="GO:0005737">
    <property type="term" value="C:cytoplasm"/>
    <property type="evidence" value="ECO:0007669"/>
    <property type="project" value="TreeGrafter"/>
</dbReference>
<dbReference type="Gene3D" id="2.70.98.10">
    <property type="match status" value="1"/>
</dbReference>